<dbReference type="AlphaFoldDB" id="A0AA90KF62"/>
<dbReference type="NCBIfam" id="TIGR00212">
    <property type="entry name" value="hemC"/>
    <property type="match status" value="1"/>
</dbReference>
<dbReference type="PRINTS" id="PR00151">
    <property type="entry name" value="PORPHBDMNASE"/>
</dbReference>
<evidence type="ECO:0000256" key="5">
    <source>
        <dbReference type="ARBA" id="ARBA00022679"/>
    </source>
</evidence>
<dbReference type="GO" id="GO:0005737">
    <property type="term" value="C:cytoplasm"/>
    <property type="evidence" value="ECO:0007669"/>
    <property type="project" value="UniProtKB-UniRule"/>
</dbReference>
<feature type="domain" description="Porphobilinogen deaminase C-terminal" evidence="10">
    <location>
        <begin position="238"/>
        <end position="309"/>
    </location>
</feature>
<dbReference type="InterPro" id="IPR022419">
    <property type="entry name" value="Porphobilin_deaminase_cofac_BS"/>
</dbReference>
<dbReference type="InterPro" id="IPR022417">
    <property type="entry name" value="Porphobilin_deaminase_N"/>
</dbReference>
<evidence type="ECO:0000259" key="10">
    <source>
        <dbReference type="Pfam" id="PF03900"/>
    </source>
</evidence>
<comment type="pathway">
    <text evidence="2">Porphyrin-containing compound metabolism; protoporphyrin-IX biosynthesis; coproporphyrinogen-III from 5-aminolevulinate: step 2/4.</text>
</comment>
<accession>A0AA90KF62</accession>
<dbReference type="EMBL" id="JAAGKO020000012">
    <property type="protein sequence ID" value="MDI5963257.1"/>
    <property type="molecule type" value="Genomic_DNA"/>
</dbReference>
<dbReference type="RefSeq" id="WP_271312344.1">
    <property type="nucleotide sequence ID" value="NZ_JAAGKO020000012.1"/>
</dbReference>
<evidence type="ECO:0000256" key="6">
    <source>
        <dbReference type="ARBA" id="ARBA00023244"/>
    </source>
</evidence>
<evidence type="ECO:0000256" key="7">
    <source>
        <dbReference type="ARBA" id="ARBA00048169"/>
    </source>
</evidence>
<evidence type="ECO:0000259" key="9">
    <source>
        <dbReference type="Pfam" id="PF01379"/>
    </source>
</evidence>
<keyword evidence="5 8" id="KW-0808">Transferase</keyword>
<dbReference type="InterPro" id="IPR036803">
    <property type="entry name" value="Porphobilinogen_deaminase_C_sf"/>
</dbReference>
<sequence>MNDFPVRTLRIGTRSSPMALAQVDQVSALLRKHEPELGIEVVPVTTEADKWHGSLAELGGKGSFVKQIDQMVRHGEVDMAVHCLKDVPGDVPMPQGLVFAAHLERDDARDVLVFPEGSDHRTLDDLPPGAQVGSSAVRRKAQINRVRPDLNVVHLRGTVGTRLEKLDGRRKTDTPLDAMVVAVAGLRRIGLSHRGRQVFEADAMLPAVGAGVLGLECRQDDEPVARLVGRLNHDRTMTEATAERVMLHDLRGHCNSPIAGHCVTDPDGQLSLRGMVFSPDGSRLVHAHVRGGRDNDPAAMGARAAADLLRQGARDIIEGIPH</sequence>
<feature type="modified residue" description="S-(dipyrrolylmethanemethyl)cysteine" evidence="8">
    <location>
        <position position="254"/>
    </location>
</feature>
<comment type="miscellaneous">
    <text evidence="8">The porphobilinogen subunits are added to the dipyrromethane group.</text>
</comment>
<dbReference type="HAMAP" id="MF_00260">
    <property type="entry name" value="Porphobil_deam"/>
    <property type="match status" value="1"/>
</dbReference>
<comment type="cofactor">
    <cofactor evidence="8">
        <name>dipyrromethane</name>
        <dbReference type="ChEBI" id="CHEBI:60342"/>
    </cofactor>
    <text evidence="8">Binds 1 dipyrromethane group covalently.</text>
</comment>
<evidence type="ECO:0000313" key="11">
    <source>
        <dbReference type="EMBL" id="MDI5963257.1"/>
    </source>
</evidence>
<evidence type="ECO:0000256" key="2">
    <source>
        <dbReference type="ARBA" id="ARBA00004735"/>
    </source>
</evidence>
<gene>
    <name evidence="8 12" type="primary">hemC</name>
    <name evidence="11" type="ORF">POF43_011155</name>
    <name evidence="12" type="ORF">POF50_004245</name>
</gene>
<dbReference type="PIRSF" id="PIRSF001438">
    <property type="entry name" value="4pyrrol_synth_OHMeBilane_synth"/>
    <property type="match status" value="1"/>
</dbReference>
<comment type="similarity">
    <text evidence="3 8">Belongs to the HMBS family.</text>
</comment>
<comment type="function">
    <text evidence="1 8">Tetrapolymerization of the monopyrrole PBG into the hydroxymethylbilane pre-uroporphyrinogen in several discrete steps.</text>
</comment>
<dbReference type="InterPro" id="IPR000860">
    <property type="entry name" value="HemC"/>
</dbReference>
<keyword evidence="6 8" id="KW-0627">Porphyrin biosynthesis</keyword>
<keyword evidence="13" id="KW-1185">Reference proteome</keyword>
<dbReference type="PANTHER" id="PTHR11557:SF0">
    <property type="entry name" value="PORPHOBILINOGEN DEAMINASE"/>
    <property type="match status" value="1"/>
</dbReference>
<evidence type="ECO:0000256" key="3">
    <source>
        <dbReference type="ARBA" id="ARBA00005638"/>
    </source>
</evidence>
<dbReference type="Pfam" id="PF03900">
    <property type="entry name" value="Porphobil_deamC"/>
    <property type="match status" value="1"/>
</dbReference>
<evidence type="ECO:0000313" key="13">
    <source>
        <dbReference type="Proteomes" id="UP001156398"/>
    </source>
</evidence>
<dbReference type="SUPFAM" id="SSF54782">
    <property type="entry name" value="Porphobilinogen deaminase (hydroxymethylbilane synthase), C-terminal domain"/>
    <property type="match status" value="1"/>
</dbReference>
<dbReference type="PROSITE" id="PS00533">
    <property type="entry name" value="PORPHOBILINOGEN_DEAM"/>
    <property type="match status" value="1"/>
</dbReference>
<dbReference type="FunFam" id="3.30.160.40:FF:000001">
    <property type="entry name" value="Porphobilinogen deaminase"/>
    <property type="match status" value="1"/>
</dbReference>
<comment type="catalytic activity">
    <reaction evidence="7 8">
        <text>4 porphobilinogen + H2O = hydroxymethylbilane + 4 NH4(+)</text>
        <dbReference type="Rhea" id="RHEA:13185"/>
        <dbReference type="ChEBI" id="CHEBI:15377"/>
        <dbReference type="ChEBI" id="CHEBI:28938"/>
        <dbReference type="ChEBI" id="CHEBI:57845"/>
        <dbReference type="ChEBI" id="CHEBI:58126"/>
        <dbReference type="EC" id="2.5.1.61"/>
    </reaction>
</comment>
<dbReference type="Proteomes" id="UP001156398">
    <property type="component" value="Unassembled WGS sequence"/>
</dbReference>
<dbReference type="GO" id="GO:0006782">
    <property type="term" value="P:protoporphyrinogen IX biosynthetic process"/>
    <property type="evidence" value="ECO:0007669"/>
    <property type="project" value="UniProtKB-UniRule"/>
</dbReference>
<evidence type="ECO:0000313" key="12">
    <source>
        <dbReference type="EMBL" id="MDI5968564.1"/>
    </source>
</evidence>
<feature type="domain" description="Porphobilinogen deaminase N-terminal" evidence="9">
    <location>
        <begin position="9"/>
        <end position="224"/>
    </location>
</feature>
<reference evidence="12 13" key="1">
    <citation type="submission" date="2023-05" db="EMBL/GenBank/DDBJ databases">
        <title>Streptantibioticus silvisoli sp. nov., acidotolerant actinomycetes 1 from pine litter.</title>
        <authorList>
            <person name="Swiecimska M."/>
            <person name="Golinska P."/>
            <person name="Sangal V."/>
            <person name="Wachnowicz B."/>
            <person name="Goodfellow M."/>
        </authorList>
    </citation>
    <scope>NUCLEOTIDE SEQUENCE</scope>
    <source>
        <strain evidence="12">SL13</strain>
        <strain evidence="11 13">SL54</strain>
    </source>
</reference>
<protein>
    <recommendedName>
        <fullName evidence="8">Porphobilinogen deaminase</fullName>
        <shortName evidence="8">PBG</shortName>
        <ecNumber evidence="8">2.5.1.61</ecNumber>
    </recommendedName>
    <alternativeName>
        <fullName evidence="8">Hydroxymethylbilane synthase</fullName>
        <shortName evidence="8">HMBS</shortName>
    </alternativeName>
    <alternativeName>
        <fullName evidence="8">Pre-uroporphyrinogen synthase</fullName>
    </alternativeName>
</protein>
<organism evidence="12">
    <name type="scientific">Streptantibioticus silvisoli</name>
    <dbReference type="NCBI Taxonomy" id="2705255"/>
    <lineage>
        <taxon>Bacteria</taxon>
        <taxon>Bacillati</taxon>
        <taxon>Actinomycetota</taxon>
        <taxon>Actinomycetes</taxon>
        <taxon>Kitasatosporales</taxon>
        <taxon>Streptomycetaceae</taxon>
        <taxon>Streptantibioticus</taxon>
    </lineage>
</organism>
<dbReference type="GO" id="GO:0004418">
    <property type="term" value="F:hydroxymethylbilane synthase activity"/>
    <property type="evidence" value="ECO:0007669"/>
    <property type="project" value="UniProtKB-UniRule"/>
</dbReference>
<dbReference type="InterPro" id="IPR022418">
    <property type="entry name" value="Porphobilinogen_deaminase_C"/>
</dbReference>
<dbReference type="EMBL" id="JABXJJ020000004">
    <property type="protein sequence ID" value="MDI5968564.1"/>
    <property type="molecule type" value="Genomic_DNA"/>
</dbReference>
<proteinExistence type="inferred from homology"/>
<evidence type="ECO:0000256" key="4">
    <source>
        <dbReference type="ARBA" id="ARBA00011245"/>
    </source>
</evidence>
<comment type="subunit">
    <text evidence="4 8">Monomer.</text>
</comment>
<evidence type="ECO:0000256" key="8">
    <source>
        <dbReference type="HAMAP-Rule" id="MF_00260"/>
    </source>
</evidence>
<dbReference type="EC" id="2.5.1.61" evidence="8"/>
<dbReference type="SUPFAM" id="SSF53850">
    <property type="entry name" value="Periplasmic binding protein-like II"/>
    <property type="match status" value="1"/>
</dbReference>
<dbReference type="Gene3D" id="3.30.160.40">
    <property type="entry name" value="Porphobilinogen deaminase, C-terminal domain"/>
    <property type="match status" value="1"/>
</dbReference>
<name>A0AA90KF62_9ACTN</name>
<dbReference type="FunFam" id="3.40.190.10:FF:000005">
    <property type="entry name" value="Porphobilinogen deaminase"/>
    <property type="match status" value="1"/>
</dbReference>
<dbReference type="Gene3D" id="3.40.190.10">
    <property type="entry name" value="Periplasmic binding protein-like II"/>
    <property type="match status" value="2"/>
</dbReference>
<dbReference type="Pfam" id="PF01379">
    <property type="entry name" value="Porphobil_deam"/>
    <property type="match status" value="1"/>
</dbReference>
<dbReference type="PANTHER" id="PTHR11557">
    <property type="entry name" value="PORPHOBILINOGEN DEAMINASE"/>
    <property type="match status" value="1"/>
</dbReference>
<comment type="caution">
    <text evidence="12">The sequence shown here is derived from an EMBL/GenBank/DDBJ whole genome shotgun (WGS) entry which is preliminary data.</text>
</comment>
<evidence type="ECO:0000256" key="1">
    <source>
        <dbReference type="ARBA" id="ARBA00002869"/>
    </source>
</evidence>